<protein>
    <submittedName>
        <fullName evidence="3">DUF2059 domain-containing protein</fullName>
    </submittedName>
</protein>
<keyword evidence="4" id="KW-1185">Reference proteome</keyword>
<evidence type="ECO:0000313" key="4">
    <source>
        <dbReference type="Proteomes" id="UP000252081"/>
    </source>
</evidence>
<feature type="domain" description="DUF2059" evidence="2">
    <location>
        <begin position="79"/>
        <end position="136"/>
    </location>
</feature>
<comment type="caution">
    <text evidence="3">The sequence shown here is derived from an EMBL/GenBank/DDBJ whole genome shotgun (WGS) entry which is preliminary data.</text>
</comment>
<evidence type="ECO:0000259" key="2">
    <source>
        <dbReference type="Pfam" id="PF09832"/>
    </source>
</evidence>
<organism evidence="3 4">
    <name type="scientific">Pedobacter miscanthi</name>
    <dbReference type="NCBI Taxonomy" id="2259170"/>
    <lineage>
        <taxon>Bacteria</taxon>
        <taxon>Pseudomonadati</taxon>
        <taxon>Bacteroidota</taxon>
        <taxon>Sphingobacteriia</taxon>
        <taxon>Sphingobacteriales</taxon>
        <taxon>Sphingobacteriaceae</taxon>
        <taxon>Pedobacter</taxon>
    </lineage>
</organism>
<proteinExistence type="predicted"/>
<feature type="signal peptide" evidence="1">
    <location>
        <begin position="1"/>
        <end position="19"/>
    </location>
</feature>
<dbReference type="Pfam" id="PF09832">
    <property type="entry name" value="DUF2059"/>
    <property type="match status" value="1"/>
</dbReference>
<gene>
    <name evidence="3" type="ORF">DRW42_20615</name>
</gene>
<sequence length="150" mass="17122">MKLSILTLLFAFATTFSFCQENTRYKSSLTKMIQVSGSEVAYKGVVNQMIVMFKQQQSNVPQEFWDEFTVELNKNVINQLVDLVLPIYQKHLTEADLQGVIAFYETPVGKKFAEKTPLITQESMMAGQEWGKQIGQKVVDKLKAKGYLKQ</sequence>
<dbReference type="Proteomes" id="UP000252081">
    <property type="component" value="Unassembled WGS sequence"/>
</dbReference>
<keyword evidence="1" id="KW-0732">Signal</keyword>
<reference evidence="3 4" key="1">
    <citation type="submission" date="2018-07" db="EMBL/GenBank/DDBJ databases">
        <title>A draft genome of a endophytic bacteria, a new species of Pedobacter.</title>
        <authorList>
            <person name="Zhang Z.D."/>
            <person name="Chen Z.J."/>
        </authorList>
    </citation>
    <scope>NUCLEOTIDE SEQUENCE [LARGE SCALE GENOMIC DNA]</scope>
    <source>
        <strain evidence="3 4">RS10</strain>
    </source>
</reference>
<dbReference type="EMBL" id="QNQU01000020">
    <property type="protein sequence ID" value="RBQ03627.1"/>
    <property type="molecule type" value="Genomic_DNA"/>
</dbReference>
<evidence type="ECO:0000313" key="3">
    <source>
        <dbReference type="EMBL" id="RBQ03627.1"/>
    </source>
</evidence>
<evidence type="ECO:0000256" key="1">
    <source>
        <dbReference type="SAM" id="SignalP"/>
    </source>
</evidence>
<dbReference type="AlphaFoldDB" id="A0A366KPL8"/>
<dbReference type="InterPro" id="IPR018637">
    <property type="entry name" value="DUF2059"/>
</dbReference>
<accession>A0A366KPL8</accession>
<dbReference type="OrthoDB" id="1143459at2"/>
<dbReference type="RefSeq" id="WP_113950725.1">
    <property type="nucleotide sequence ID" value="NZ_QNQU01000020.1"/>
</dbReference>
<feature type="chain" id="PRO_5016792792" evidence="1">
    <location>
        <begin position="20"/>
        <end position="150"/>
    </location>
</feature>
<name>A0A366KPL8_9SPHI</name>